<feature type="transmembrane region" description="Helical" evidence="1">
    <location>
        <begin position="49"/>
        <end position="67"/>
    </location>
</feature>
<dbReference type="PANTHER" id="PTHR40078:SF1">
    <property type="entry name" value="INTEGRAL MEMBRANE PROTEIN"/>
    <property type="match status" value="1"/>
</dbReference>
<accession>A0A5D4RMK7</accession>
<dbReference type="PANTHER" id="PTHR40078">
    <property type="entry name" value="INTEGRAL MEMBRANE PROTEIN-RELATED"/>
    <property type="match status" value="1"/>
</dbReference>
<keyword evidence="1" id="KW-0472">Membrane</keyword>
<dbReference type="Proteomes" id="UP000322139">
    <property type="component" value="Unassembled WGS sequence"/>
</dbReference>
<organism evidence="2 3">
    <name type="scientific">Bacillus infantis</name>
    <dbReference type="NCBI Taxonomy" id="324767"/>
    <lineage>
        <taxon>Bacteria</taxon>
        <taxon>Bacillati</taxon>
        <taxon>Bacillota</taxon>
        <taxon>Bacilli</taxon>
        <taxon>Bacillales</taxon>
        <taxon>Bacillaceae</taxon>
        <taxon>Bacillus</taxon>
    </lineage>
</organism>
<evidence type="ECO:0000313" key="2">
    <source>
        <dbReference type="EMBL" id="TYS51116.1"/>
    </source>
</evidence>
<dbReference type="InterPro" id="IPR038750">
    <property type="entry name" value="YczE/YyaS-like"/>
</dbReference>
<keyword evidence="1" id="KW-1133">Transmembrane helix</keyword>
<name>A0A5D4RMK7_9BACI</name>
<keyword evidence="1" id="KW-0812">Transmembrane</keyword>
<feature type="transmembrane region" description="Helical" evidence="1">
    <location>
        <begin position="145"/>
        <end position="167"/>
    </location>
</feature>
<dbReference type="EMBL" id="VTER01000002">
    <property type="protein sequence ID" value="TYS51116.1"/>
    <property type="molecule type" value="Genomic_DNA"/>
</dbReference>
<gene>
    <name evidence="2" type="ORF">FZD51_03470</name>
</gene>
<feature type="transmembrane region" description="Helical" evidence="1">
    <location>
        <begin position="74"/>
        <end position="92"/>
    </location>
</feature>
<dbReference type="RefSeq" id="WP_148973495.1">
    <property type="nucleotide sequence ID" value="NZ_JBNIKU010000003.1"/>
</dbReference>
<evidence type="ECO:0000313" key="3">
    <source>
        <dbReference type="Proteomes" id="UP000322139"/>
    </source>
</evidence>
<dbReference type="Pfam" id="PF19700">
    <property type="entry name" value="DUF6198"/>
    <property type="match status" value="1"/>
</dbReference>
<proteinExistence type="predicted"/>
<sequence length="203" mass="22037">MKLLVRVIFYVAGLVILTLGICIAILSNLGAGPWDALNAGLARTAGLTIGSWVIIIGIILMMVNAWLLKAKPDYLALLTVCLIGFMVDFWILRIFSGMYILNVYFQIAALIMGLALIGLGAALYLQAEFPLNPIDHFMMAIKERFGVSLMMAKTIGEAGALLLAMLFHGPVGAGTIVIAVLIGPFIQLFFPFCRQLLKRFSGT</sequence>
<comment type="caution">
    <text evidence="2">The sequence shown here is derived from an EMBL/GenBank/DDBJ whole genome shotgun (WGS) entry which is preliminary data.</text>
</comment>
<feature type="transmembrane region" description="Helical" evidence="1">
    <location>
        <begin position="104"/>
        <end position="125"/>
    </location>
</feature>
<feature type="transmembrane region" description="Helical" evidence="1">
    <location>
        <begin position="7"/>
        <end position="29"/>
    </location>
</feature>
<feature type="transmembrane region" description="Helical" evidence="1">
    <location>
        <begin position="173"/>
        <end position="193"/>
    </location>
</feature>
<protein>
    <submittedName>
        <fullName evidence="2">Membrane protein</fullName>
    </submittedName>
</protein>
<dbReference type="AlphaFoldDB" id="A0A5D4RMK7"/>
<reference evidence="2 3" key="1">
    <citation type="submission" date="2019-08" db="EMBL/GenBank/DDBJ databases">
        <title>Bacillus genomes from the desert of Cuatro Cienegas, Coahuila.</title>
        <authorList>
            <person name="Olmedo-Alvarez G."/>
        </authorList>
    </citation>
    <scope>NUCLEOTIDE SEQUENCE [LARGE SCALE GENOMIC DNA]</scope>
    <source>
        <strain evidence="2 3">CH446_14T</strain>
    </source>
</reference>
<evidence type="ECO:0000256" key="1">
    <source>
        <dbReference type="SAM" id="Phobius"/>
    </source>
</evidence>